<dbReference type="OrthoDB" id="218987at2"/>
<dbReference type="InterPro" id="IPR013320">
    <property type="entry name" value="ConA-like_dom_sf"/>
</dbReference>
<name>A0A1U9NK43_9BACT</name>
<dbReference type="PANTHER" id="PTHR10075">
    <property type="entry name" value="BASIGIN RELATED"/>
    <property type="match status" value="1"/>
</dbReference>
<dbReference type="InterPro" id="IPR036116">
    <property type="entry name" value="FN3_sf"/>
</dbReference>
<dbReference type="RefSeq" id="WP_146660957.1">
    <property type="nucleotide sequence ID" value="NZ_CP019791.1"/>
</dbReference>
<dbReference type="STRING" id="1936003.STSP2_01340"/>
<sequence precursor="true">MMKLKILWGIALIAIAFAAVPLQAEVVFQDDFETYPVSNPADFSATGNWTADPDASNASRIFDTGNFGGSRLWISNTDGSTITTTGTEAASETRYEMTFMTACETNVGTRMIDMEYDILIGQDAATATSVIGGPVTVIARGDEYQVDDSKEDHIFTEVFTTSMVNAGDKIFFTITRVGVNPDSTSSAWICVDDVLLESLGSTRAPTLVQPEDGADLVSPDVTLEWNAPDLGTADSYNLIYNTDPNFDSNPTVVSGLTTTSHSPGLDYDSTYYWAVEAVQSGTPYRSAIQSFTTTPASPVIVADPQNVTVAAGEPAELTVEHLNGTEFKWFRNGTEVPSATSATLQIPAAGESDEGVYYCEVSNAVGSVQSGNAVVMTQRLVAHWDFENDLIDEVGGREGVFTDPNAPTARYVAGFDGTSTGFEFIGDNKFIEVPGTEELFNFYTNGFSVGYWVKTTGGTHLFSAMVAKHTYSDPRAGFICTQYNGNGQTRIQVDGFGGLYGPSADIAGLQDGGWHYVIMTYEPDADPENPGQVRARVYVDGGGVTIDPDGNAIWMRTADTREPEAATLPVRWDTPLRIGADDEAGAGSLVGTLDEVKVWSYALDPTEAAQQYTGYVTGTEICTDILANDINGDCKVNIADLADLAGNWLSCNRVPDCK</sequence>
<dbReference type="Pfam" id="PF13385">
    <property type="entry name" value="Laminin_G_3"/>
    <property type="match status" value="1"/>
</dbReference>
<keyword evidence="1" id="KW-0393">Immunoglobulin domain</keyword>
<evidence type="ECO:0000313" key="4">
    <source>
        <dbReference type="EMBL" id="AQT68185.1"/>
    </source>
</evidence>
<dbReference type="GO" id="GO:0098632">
    <property type="term" value="F:cell-cell adhesion mediator activity"/>
    <property type="evidence" value="ECO:0007669"/>
    <property type="project" value="TreeGrafter"/>
</dbReference>
<dbReference type="InterPro" id="IPR036179">
    <property type="entry name" value="Ig-like_dom_sf"/>
</dbReference>
<dbReference type="AlphaFoldDB" id="A0A1U9NK43"/>
<feature type="domain" description="Ig-like" evidence="3">
    <location>
        <begin position="298"/>
        <end position="375"/>
    </location>
</feature>
<evidence type="ECO:0000313" key="5">
    <source>
        <dbReference type="Proteomes" id="UP000189674"/>
    </source>
</evidence>
<dbReference type="Gene3D" id="2.60.40.10">
    <property type="entry name" value="Immunoglobulins"/>
    <property type="match status" value="2"/>
</dbReference>
<proteinExistence type="predicted"/>
<evidence type="ECO:0000259" key="3">
    <source>
        <dbReference type="PROSITE" id="PS50835"/>
    </source>
</evidence>
<dbReference type="Pfam" id="PF13927">
    <property type="entry name" value="Ig_3"/>
    <property type="match status" value="1"/>
</dbReference>
<feature type="signal peptide" evidence="2">
    <location>
        <begin position="1"/>
        <end position="24"/>
    </location>
</feature>
<dbReference type="Gene3D" id="2.60.120.200">
    <property type="match status" value="1"/>
</dbReference>
<evidence type="ECO:0000256" key="2">
    <source>
        <dbReference type="SAM" id="SignalP"/>
    </source>
</evidence>
<protein>
    <submittedName>
        <fullName evidence="4">Immunoglobulin I-set domain protein</fullName>
    </submittedName>
</protein>
<dbReference type="SUPFAM" id="SSF48726">
    <property type="entry name" value="Immunoglobulin"/>
    <property type="match status" value="1"/>
</dbReference>
<feature type="chain" id="PRO_5012030186" evidence="2">
    <location>
        <begin position="25"/>
        <end position="658"/>
    </location>
</feature>
<dbReference type="SUPFAM" id="SSF49899">
    <property type="entry name" value="Concanavalin A-like lectins/glucanases"/>
    <property type="match status" value="1"/>
</dbReference>
<dbReference type="Proteomes" id="UP000189674">
    <property type="component" value="Chromosome"/>
</dbReference>
<dbReference type="PROSITE" id="PS50835">
    <property type="entry name" value="IG_LIKE"/>
    <property type="match status" value="1"/>
</dbReference>
<dbReference type="GO" id="GO:0005886">
    <property type="term" value="C:plasma membrane"/>
    <property type="evidence" value="ECO:0007669"/>
    <property type="project" value="TreeGrafter"/>
</dbReference>
<accession>A0A1U9NK43</accession>
<dbReference type="InterPro" id="IPR003598">
    <property type="entry name" value="Ig_sub2"/>
</dbReference>
<reference evidence="5" key="1">
    <citation type="submission" date="2017-02" db="EMBL/GenBank/DDBJ databases">
        <title>Comparative genomics and description of representatives of a novel lineage of planctomycetes thriving in anoxic sediments.</title>
        <authorList>
            <person name="Spring S."/>
            <person name="Bunk B."/>
            <person name="Sproer C."/>
        </authorList>
    </citation>
    <scope>NUCLEOTIDE SEQUENCE [LARGE SCALE GENOMIC DNA]</scope>
    <source>
        <strain evidence="5">ST-NAGAB-D1</strain>
    </source>
</reference>
<dbReference type="SMART" id="SM00409">
    <property type="entry name" value="IG"/>
    <property type="match status" value="1"/>
</dbReference>
<dbReference type="KEGG" id="alus:STSP2_01340"/>
<dbReference type="InterPro" id="IPR013783">
    <property type="entry name" value="Ig-like_fold"/>
</dbReference>
<dbReference type="EMBL" id="CP019791">
    <property type="protein sequence ID" value="AQT68185.1"/>
    <property type="molecule type" value="Genomic_DNA"/>
</dbReference>
<dbReference type="SUPFAM" id="SSF49265">
    <property type="entry name" value="Fibronectin type III"/>
    <property type="match status" value="1"/>
</dbReference>
<gene>
    <name evidence="4" type="ORF">STSP2_01340</name>
</gene>
<keyword evidence="5" id="KW-1185">Reference proteome</keyword>
<organism evidence="4 5">
    <name type="scientific">Anaerohalosphaera lusitana</name>
    <dbReference type="NCBI Taxonomy" id="1936003"/>
    <lineage>
        <taxon>Bacteria</taxon>
        <taxon>Pseudomonadati</taxon>
        <taxon>Planctomycetota</taxon>
        <taxon>Phycisphaerae</taxon>
        <taxon>Sedimentisphaerales</taxon>
        <taxon>Anaerohalosphaeraceae</taxon>
        <taxon>Anaerohalosphaera</taxon>
    </lineage>
</organism>
<dbReference type="InterPro" id="IPR003599">
    <property type="entry name" value="Ig_sub"/>
</dbReference>
<dbReference type="GO" id="GO:0007156">
    <property type="term" value="P:homophilic cell adhesion via plasma membrane adhesion molecules"/>
    <property type="evidence" value="ECO:0007669"/>
    <property type="project" value="TreeGrafter"/>
</dbReference>
<keyword evidence="2" id="KW-0732">Signal</keyword>
<dbReference type="SMART" id="SM00408">
    <property type="entry name" value="IGc2"/>
    <property type="match status" value="1"/>
</dbReference>
<dbReference type="InterPro" id="IPR007110">
    <property type="entry name" value="Ig-like_dom"/>
</dbReference>
<evidence type="ECO:0000256" key="1">
    <source>
        <dbReference type="ARBA" id="ARBA00023319"/>
    </source>
</evidence>
<dbReference type="PANTHER" id="PTHR10075:SF100">
    <property type="entry name" value="FASCICLIN-2"/>
    <property type="match status" value="1"/>
</dbReference>